<protein>
    <submittedName>
        <fullName evidence="7">Arabinose efflux permease family protein</fullName>
    </submittedName>
</protein>
<evidence type="ECO:0000256" key="3">
    <source>
        <dbReference type="ARBA" id="ARBA00022989"/>
    </source>
</evidence>
<dbReference type="HOGENOM" id="CLU_040011_1_0_0"/>
<feature type="transmembrane region" description="Helical" evidence="5">
    <location>
        <begin position="256"/>
        <end position="278"/>
    </location>
</feature>
<feature type="transmembrane region" description="Helical" evidence="5">
    <location>
        <begin position="216"/>
        <end position="236"/>
    </location>
</feature>
<feature type="transmembrane region" description="Helical" evidence="5">
    <location>
        <begin position="290"/>
        <end position="308"/>
    </location>
</feature>
<reference evidence="8" key="1">
    <citation type="submission" date="2012-03" db="EMBL/GenBank/DDBJ databases">
        <title>Complete sequence of chromosome of Deinococcus peraridilitoris DSM 19664.</title>
        <authorList>
            <person name="Lucas S."/>
            <person name="Copeland A."/>
            <person name="Lapidus A."/>
            <person name="Glavina del Rio T."/>
            <person name="Dalin E."/>
            <person name="Tice H."/>
            <person name="Bruce D."/>
            <person name="Goodwin L."/>
            <person name="Pitluck S."/>
            <person name="Peters L."/>
            <person name="Mikhailova N."/>
            <person name="Lu M."/>
            <person name="Kyrpides N."/>
            <person name="Mavromatis K."/>
            <person name="Ivanova N."/>
            <person name="Brettin T."/>
            <person name="Detter J.C."/>
            <person name="Han C."/>
            <person name="Larimer F."/>
            <person name="Land M."/>
            <person name="Hauser L."/>
            <person name="Markowitz V."/>
            <person name="Cheng J.-F."/>
            <person name="Hugenholtz P."/>
            <person name="Woyke T."/>
            <person name="Wu D."/>
            <person name="Pukall R."/>
            <person name="Steenblock K."/>
            <person name="Brambilla E."/>
            <person name="Klenk H.-P."/>
            <person name="Eisen J.A."/>
        </authorList>
    </citation>
    <scope>NUCLEOTIDE SEQUENCE [LARGE SCALE GENOMIC DNA]</scope>
    <source>
        <strain evidence="8">DSM 19664 / LMG 22246 / CIP 109416 / KR-200</strain>
    </source>
</reference>
<dbReference type="AlphaFoldDB" id="K9ZZP2"/>
<feature type="transmembrane region" description="Helical" evidence="5">
    <location>
        <begin position="314"/>
        <end position="334"/>
    </location>
</feature>
<feature type="domain" description="Major facilitator superfamily (MFS) profile" evidence="6">
    <location>
        <begin position="1"/>
        <end position="408"/>
    </location>
</feature>
<feature type="transmembrane region" description="Helical" evidence="5">
    <location>
        <begin position="175"/>
        <end position="196"/>
    </location>
</feature>
<dbReference type="InterPro" id="IPR020846">
    <property type="entry name" value="MFS_dom"/>
</dbReference>
<sequence length="408" mass="44278">MSSTNAFSAASVPVSRYFSLSAFWFGSSFHWLLLLLILMPASVVRFVGDEQKGTYLGLMLGVGAVIALVMPPLVGALSDRLGRRMVFLRWGAVINVLGIVLMALAPGYWLFFLGFLVVQFGNNLATAPYSALIPELVRPQERGRASGIMGFLQAGGQLLGALCAFVFGLLQIPALASYASIAVVLLLSALVTLHFIPEPQPRERERAPSIPWWRLFALQAFLWVFVTRVLFSFGQYSVQPFLQFYVGDVLNRQTDAATVTSVMLLCIIVGSILSTLIGGRLSDRVGRKPVIYVAGVLMAACALLFLVAPNLPVALAFSFVFGLGYGAFVSVDWALGSDAMPSAKSYARDMGVWHIAFVAPQMSSAPQGLLLDWGNRQSEHLGYTLVFGIAAACFLLGVVLIRQIRDVR</sequence>
<feature type="transmembrane region" description="Helical" evidence="5">
    <location>
        <begin position="21"/>
        <end position="43"/>
    </location>
</feature>
<dbReference type="Proteomes" id="UP000010467">
    <property type="component" value="Chromosome"/>
</dbReference>
<dbReference type="Pfam" id="PF07690">
    <property type="entry name" value="MFS_1"/>
    <property type="match status" value="1"/>
</dbReference>
<dbReference type="PANTHER" id="PTHR23528:SF1">
    <property type="entry name" value="MAJOR FACILITATOR SUPERFAMILY (MFS) PROFILE DOMAIN-CONTAINING PROTEIN"/>
    <property type="match status" value="1"/>
</dbReference>
<evidence type="ECO:0000256" key="5">
    <source>
        <dbReference type="SAM" id="Phobius"/>
    </source>
</evidence>
<evidence type="ECO:0000313" key="7">
    <source>
        <dbReference type="EMBL" id="AFZ66230.1"/>
    </source>
</evidence>
<dbReference type="PROSITE" id="PS00216">
    <property type="entry name" value="SUGAR_TRANSPORT_1"/>
    <property type="match status" value="2"/>
</dbReference>
<keyword evidence="4 5" id="KW-0472">Membrane</keyword>
<evidence type="ECO:0000259" key="6">
    <source>
        <dbReference type="PROSITE" id="PS50850"/>
    </source>
</evidence>
<dbReference type="EMBL" id="CP003382">
    <property type="protein sequence ID" value="AFZ66230.1"/>
    <property type="molecule type" value="Genomic_DNA"/>
</dbReference>
<dbReference type="RefSeq" id="WP_015234540.1">
    <property type="nucleotide sequence ID" value="NC_019793.1"/>
</dbReference>
<accession>K9ZZP2</accession>
<dbReference type="InterPro" id="IPR005829">
    <property type="entry name" value="Sugar_transporter_CS"/>
</dbReference>
<evidence type="ECO:0000256" key="4">
    <source>
        <dbReference type="ARBA" id="ARBA00023136"/>
    </source>
</evidence>
<evidence type="ECO:0000313" key="8">
    <source>
        <dbReference type="Proteomes" id="UP000010467"/>
    </source>
</evidence>
<feature type="transmembrane region" description="Helical" evidence="5">
    <location>
        <begin position="383"/>
        <end position="401"/>
    </location>
</feature>
<dbReference type="Gene3D" id="1.20.1250.20">
    <property type="entry name" value="MFS general substrate transporter like domains"/>
    <property type="match status" value="2"/>
</dbReference>
<proteinExistence type="predicted"/>
<feature type="transmembrane region" description="Helical" evidence="5">
    <location>
        <begin position="86"/>
        <end position="105"/>
    </location>
</feature>
<dbReference type="GO" id="GO:0016020">
    <property type="term" value="C:membrane"/>
    <property type="evidence" value="ECO:0007669"/>
    <property type="project" value="UniProtKB-SubCell"/>
</dbReference>
<organism evidence="7 8">
    <name type="scientific">Deinococcus peraridilitoris (strain DSM 19664 / LMG 22246 / CIP 109416 / KR-200)</name>
    <dbReference type="NCBI Taxonomy" id="937777"/>
    <lineage>
        <taxon>Bacteria</taxon>
        <taxon>Thermotogati</taxon>
        <taxon>Deinococcota</taxon>
        <taxon>Deinococci</taxon>
        <taxon>Deinococcales</taxon>
        <taxon>Deinococcaceae</taxon>
        <taxon>Deinococcus</taxon>
    </lineage>
</organism>
<dbReference type="GO" id="GO:0022857">
    <property type="term" value="F:transmembrane transporter activity"/>
    <property type="evidence" value="ECO:0007669"/>
    <property type="project" value="InterPro"/>
</dbReference>
<dbReference type="STRING" id="937777.Deipe_0642"/>
<name>K9ZZP2_DEIPD</name>
<dbReference type="PANTHER" id="PTHR23528">
    <property type="match status" value="1"/>
</dbReference>
<dbReference type="InterPro" id="IPR036259">
    <property type="entry name" value="MFS_trans_sf"/>
</dbReference>
<dbReference type="PROSITE" id="PS50850">
    <property type="entry name" value="MFS"/>
    <property type="match status" value="1"/>
</dbReference>
<keyword evidence="3 5" id="KW-1133">Transmembrane helix</keyword>
<evidence type="ECO:0000256" key="1">
    <source>
        <dbReference type="ARBA" id="ARBA00004141"/>
    </source>
</evidence>
<dbReference type="InterPro" id="IPR011701">
    <property type="entry name" value="MFS"/>
</dbReference>
<evidence type="ECO:0000256" key="2">
    <source>
        <dbReference type="ARBA" id="ARBA00022692"/>
    </source>
</evidence>
<feature type="transmembrane region" description="Helical" evidence="5">
    <location>
        <begin position="145"/>
        <end position="169"/>
    </location>
</feature>
<gene>
    <name evidence="7" type="ordered locus">Deipe_0642</name>
</gene>
<feature type="transmembrane region" description="Helical" evidence="5">
    <location>
        <begin position="55"/>
        <end position="74"/>
    </location>
</feature>
<dbReference type="PATRIC" id="fig|937777.3.peg.647"/>
<dbReference type="eggNOG" id="COG2814">
    <property type="taxonomic scope" value="Bacteria"/>
</dbReference>
<comment type="subcellular location">
    <subcellularLocation>
        <location evidence="1">Membrane</location>
        <topology evidence="1">Multi-pass membrane protein</topology>
    </subcellularLocation>
</comment>
<keyword evidence="2 5" id="KW-0812">Transmembrane</keyword>
<dbReference type="OrthoDB" id="7584869at2"/>
<dbReference type="SUPFAM" id="SSF103473">
    <property type="entry name" value="MFS general substrate transporter"/>
    <property type="match status" value="1"/>
</dbReference>
<dbReference type="KEGG" id="dpd:Deipe_0642"/>
<keyword evidence="8" id="KW-1185">Reference proteome</keyword>